<sequence length="1580" mass="183551">MSLNHAHEGYDYQDLLTSYFILKEVLDGNWNSVFSIDKKNTSDDVPDRFDDLVIVNGSKIQRKQIKYSNDVTSKILEKSDLANDNGYGLAIYKLFETWRNLRAAETEFRLCLAWDEPISVDITRILTLQNDNSSFESFSTTVFKINLDKLWETNPENFNRWDSFKKYVKESNLNRGVFDEFCNELLIEVNLPKASLNFDRPGDLERILIEQAERIGIGQYPNDDVYTNDFLVRLAKLVGAYRSGTRDVAVRYIFNELRVKTNFGKIEQKFEVNTTKNIVFEQANNDLLIKIIKNKKSILLGEPGSGKSWFLTNFIKYLEENNINVIRHYCFTSTDDDFSEKRVLSDVFFGNLIANVIELFPKLQAKKSKLLASSLDELNLLLSNIEETLVIIIDGLDHIERVIKSSTLLSQNKTRIIDFISKIQNHPNVTILIGSQPVNEIILLIDNHDFQRIDLPKWNVATIKSLMTKYDVDDIKTNNGCLSSSIYQKSQGNPLYATYILKIINGQQKSPEEIISKLPSYDHNLESYYNYLSSQLESNLTSDILGCLDFSITKSELAGIMIYSHYLEKDLEILSPVISTNSSRGGIRLYHDSFRRYIIERLSFLDQKNINYQIGVWLKKQGFYQNAKSYRYLLSYLIKSEDYDEALKFADNNFLKNSLYQGHSELAIKNNYNGFLHIASTLQKWDLFVYLSELNRTIAATNSEDSYSQFLQNFEVYFEAICLIHGTEKANSLLFFDGEKNFSDTTIAKAFIILQRNGYPPRWDEVEALFQDEIKLEHMKYYVYSRILRSTELESMFISLVEYENNDFFDEFILSLIENGMIDTILTLLNEVKYNTKIVAERINYIFEVCGVSQRINITENVAIEIRELQPLTINFVDDYIDSGKLSDFYDTVSQYAIKDINGLMIFERSISKSNFFYNWMRFFIRDFIIEYTVPDEKKEKESVENIIFLSSDVEKYKGNPRAIDFTYSNADLVKHTIKKSLKYIKSKSSWESVIKHLITIPFPALAIVENHFITDDNIEYIINAYDEFEGADYLDYSEHADYCFKKSILQAKSKKLDAAQEELKKAIEYITTYTFRKDTTLSELIYPLSSINRMDIGVAKEYAKKLKYLSDAVMKHTEDGKGIRWLAIDWFNELLNIDCLLAKKYLVHELINDPYFWKLDYMLINLLVKDNVVNPVLSAFLYRLSPTNNRVEYLNGFLDTIVSLEHIDKDLAKLFIINLSSRDLNDSDNKADSKTLIRFGNVMRGFDLIPFSHVSKSQDNLIFKSSTANNLSKILSEKLCINDSVIGLSMTELCGFYIKKDCLSDGDLNAIYFYLCGLDGVQWINELLVPMIRKQFPGDTKTRYEDFYNLIIHLVLDADTQIHLLVNNFLYSKDGWLAMFTHKESLKKAVEIDKEKTLEFLAKELANIFSNIGYMSNSTANLIIAFEHSGMDKNIVLDMYNRGFEFIENRLPDNNDFRWDDVEDYLMSEMDHDELALVLMLAKTKHNDTEIQREVLFAISYLLNYDERLLIKPLKWFVKNIDKFNELTIASLLEILLIEMNRSSTLLLSIQDELKEALRMDNLYIKNLLNELVKEASHE</sequence>
<dbReference type="RefSeq" id="WP_181845096.1">
    <property type="nucleotide sequence ID" value="NZ_JACERJ010000004.1"/>
</dbReference>
<proteinExistence type="predicted"/>
<keyword evidence="3" id="KW-0547">Nucleotide-binding</keyword>
<evidence type="ECO:0000259" key="2">
    <source>
        <dbReference type="Pfam" id="PF24883"/>
    </source>
</evidence>
<evidence type="ECO:0000313" key="4">
    <source>
        <dbReference type="Proteomes" id="UP000557749"/>
    </source>
</evidence>
<dbReference type="EMBL" id="JACERJ010000004">
    <property type="protein sequence ID" value="MBA5203924.1"/>
    <property type="molecule type" value="Genomic_DNA"/>
</dbReference>
<accession>A0AAW3STK7</accession>
<dbReference type="Pfam" id="PF24883">
    <property type="entry name" value="NPHP3_N"/>
    <property type="match status" value="1"/>
</dbReference>
<dbReference type="InterPro" id="IPR027417">
    <property type="entry name" value="P-loop_NTPase"/>
</dbReference>
<dbReference type="GO" id="GO:0005524">
    <property type="term" value="F:ATP binding"/>
    <property type="evidence" value="ECO:0007669"/>
    <property type="project" value="UniProtKB-KW"/>
</dbReference>
<dbReference type="SUPFAM" id="SSF52540">
    <property type="entry name" value="P-loop containing nucleoside triphosphate hydrolases"/>
    <property type="match status" value="1"/>
</dbReference>
<protein>
    <submittedName>
        <fullName evidence="3">ATP-binding protein</fullName>
    </submittedName>
</protein>
<comment type="caution">
    <text evidence="3">The sequence shown here is derived from an EMBL/GenBank/DDBJ whole genome shotgun (WGS) entry which is preliminary data.</text>
</comment>
<gene>
    <name evidence="3" type="ORF">H2Y57_09530</name>
</gene>
<dbReference type="Proteomes" id="UP000557749">
    <property type="component" value="Unassembled WGS sequence"/>
</dbReference>
<evidence type="ECO:0000256" key="1">
    <source>
        <dbReference type="ARBA" id="ARBA00022737"/>
    </source>
</evidence>
<reference evidence="3 4" key="1">
    <citation type="submission" date="2020-07" db="EMBL/GenBank/DDBJ databases">
        <title>Characterization of Pectobacterium aroidearum strains causing soft rot on Amorphophallus konjac.</title>
        <authorList>
            <person name="Xie H."/>
        </authorList>
    </citation>
    <scope>NUCLEOTIDE SEQUENCE [LARGE SCALE GENOMIC DNA]</scope>
    <source>
        <strain evidence="3 4">MY7</strain>
    </source>
</reference>
<dbReference type="InterPro" id="IPR056884">
    <property type="entry name" value="NPHP3-like_N"/>
</dbReference>
<keyword evidence="1" id="KW-0677">Repeat</keyword>
<keyword evidence="3" id="KW-0067">ATP-binding</keyword>
<dbReference type="Gene3D" id="3.40.50.300">
    <property type="entry name" value="P-loop containing nucleotide triphosphate hydrolases"/>
    <property type="match status" value="1"/>
</dbReference>
<feature type="domain" description="Nephrocystin 3-like N-terminal" evidence="2">
    <location>
        <begin position="299"/>
        <end position="434"/>
    </location>
</feature>
<name>A0AAW3STK7_9GAMM</name>
<evidence type="ECO:0000313" key="3">
    <source>
        <dbReference type="EMBL" id="MBA5203924.1"/>
    </source>
</evidence>
<organism evidence="3 4">
    <name type="scientific">Pectobacterium aroidearum</name>
    <dbReference type="NCBI Taxonomy" id="1201031"/>
    <lineage>
        <taxon>Bacteria</taxon>
        <taxon>Pseudomonadati</taxon>
        <taxon>Pseudomonadota</taxon>
        <taxon>Gammaproteobacteria</taxon>
        <taxon>Enterobacterales</taxon>
        <taxon>Pectobacteriaceae</taxon>
        <taxon>Pectobacterium</taxon>
    </lineage>
</organism>